<evidence type="ECO:0000313" key="2">
    <source>
        <dbReference type="EMBL" id="KAK3360329.1"/>
    </source>
</evidence>
<proteinExistence type="predicted"/>
<protein>
    <submittedName>
        <fullName evidence="2">Uncharacterized protein</fullName>
    </submittedName>
</protein>
<dbReference type="Proteomes" id="UP001275084">
    <property type="component" value="Unassembled WGS sequence"/>
</dbReference>
<reference evidence="2" key="2">
    <citation type="submission" date="2023-06" db="EMBL/GenBank/DDBJ databases">
        <authorList>
            <consortium name="Lawrence Berkeley National Laboratory"/>
            <person name="Haridas S."/>
            <person name="Hensen N."/>
            <person name="Bonometti L."/>
            <person name="Westerberg I."/>
            <person name="Brannstrom I.O."/>
            <person name="Guillou S."/>
            <person name="Cros-Aarteil S."/>
            <person name="Calhoun S."/>
            <person name="Kuo A."/>
            <person name="Mondo S."/>
            <person name="Pangilinan J."/>
            <person name="Riley R."/>
            <person name="Labutti K."/>
            <person name="Andreopoulos B."/>
            <person name="Lipzen A."/>
            <person name="Chen C."/>
            <person name="Yanf M."/>
            <person name="Daum C."/>
            <person name="Ng V."/>
            <person name="Clum A."/>
            <person name="Steindorff A."/>
            <person name="Ohm R."/>
            <person name="Martin F."/>
            <person name="Silar P."/>
            <person name="Natvig D."/>
            <person name="Lalanne C."/>
            <person name="Gautier V."/>
            <person name="Ament-Velasquez S.L."/>
            <person name="Kruys A."/>
            <person name="Hutchinson M.I."/>
            <person name="Powell A.J."/>
            <person name="Barry K."/>
            <person name="Miller A.N."/>
            <person name="Grigoriev I.V."/>
            <person name="Debuchy R."/>
            <person name="Gladieux P."/>
            <person name="Thoren M.H."/>
            <person name="Johannesson H."/>
        </authorList>
    </citation>
    <scope>NUCLEOTIDE SEQUENCE</scope>
    <source>
        <strain evidence="2">CBS 955.72</strain>
    </source>
</reference>
<reference evidence="2" key="1">
    <citation type="journal article" date="2023" name="Mol. Phylogenet. Evol.">
        <title>Genome-scale phylogeny and comparative genomics of the fungal order Sordariales.</title>
        <authorList>
            <person name="Hensen N."/>
            <person name="Bonometti L."/>
            <person name="Westerberg I."/>
            <person name="Brannstrom I.O."/>
            <person name="Guillou S."/>
            <person name="Cros-Aarteil S."/>
            <person name="Calhoun S."/>
            <person name="Haridas S."/>
            <person name="Kuo A."/>
            <person name="Mondo S."/>
            <person name="Pangilinan J."/>
            <person name="Riley R."/>
            <person name="LaButti K."/>
            <person name="Andreopoulos B."/>
            <person name="Lipzen A."/>
            <person name="Chen C."/>
            <person name="Yan M."/>
            <person name="Daum C."/>
            <person name="Ng V."/>
            <person name="Clum A."/>
            <person name="Steindorff A."/>
            <person name="Ohm R.A."/>
            <person name="Martin F."/>
            <person name="Silar P."/>
            <person name="Natvig D.O."/>
            <person name="Lalanne C."/>
            <person name="Gautier V."/>
            <person name="Ament-Velasquez S.L."/>
            <person name="Kruys A."/>
            <person name="Hutchinson M.I."/>
            <person name="Powell A.J."/>
            <person name="Barry K."/>
            <person name="Miller A.N."/>
            <person name="Grigoriev I.V."/>
            <person name="Debuchy R."/>
            <person name="Gladieux P."/>
            <person name="Hiltunen Thoren M."/>
            <person name="Johannesson H."/>
        </authorList>
    </citation>
    <scope>NUCLEOTIDE SEQUENCE</scope>
    <source>
        <strain evidence="2">CBS 955.72</strain>
    </source>
</reference>
<sequence length="361" mass="39327">MILTNVSSRSNCLEKFAQSQTTSFHSPLTQTCHGSGAVSVSLRNSGRKALFCRPLSHSSPSLGRLKMLIKAVGKRNHKKCSVNGHLRPCYVIRLASDKARPIRTRCDGPKGKVPAARFIFCQALDQRHVTLLPSRRSSQFAFSQSQSQQLTLCLFPNLFISNLSTSHLVPCRTIGIGIGETILTCQPRAVRRCCVRFLGDILHQWQRYQGLHDFGRDGAIGEAGTKLLIFLGLVFGSPSHGMQIESNIRAVTRGSPPEAKPKRRPGDSLLDKPRRDITSPPPTDRPASGSVSAVALSEVALSEVGAIGAPPALPTRCFAYRLCGIHTHSPYVIGGWGAGRANKGTRALQSVFRDWLFPIST</sequence>
<accession>A0AAJ0HRW2</accession>
<comment type="caution">
    <text evidence="2">The sequence shown here is derived from an EMBL/GenBank/DDBJ whole genome shotgun (WGS) entry which is preliminary data.</text>
</comment>
<evidence type="ECO:0000256" key="1">
    <source>
        <dbReference type="SAM" id="MobiDB-lite"/>
    </source>
</evidence>
<feature type="region of interest" description="Disordered" evidence="1">
    <location>
        <begin position="249"/>
        <end position="290"/>
    </location>
</feature>
<name>A0AAJ0HRW2_9PEZI</name>
<dbReference type="EMBL" id="JAUIQD010000002">
    <property type="protein sequence ID" value="KAK3360329.1"/>
    <property type="molecule type" value="Genomic_DNA"/>
</dbReference>
<gene>
    <name evidence="2" type="ORF">B0T25DRAFT_127841</name>
</gene>
<evidence type="ECO:0000313" key="3">
    <source>
        <dbReference type="Proteomes" id="UP001275084"/>
    </source>
</evidence>
<organism evidence="2 3">
    <name type="scientific">Lasiosphaeria hispida</name>
    <dbReference type="NCBI Taxonomy" id="260671"/>
    <lineage>
        <taxon>Eukaryota</taxon>
        <taxon>Fungi</taxon>
        <taxon>Dikarya</taxon>
        <taxon>Ascomycota</taxon>
        <taxon>Pezizomycotina</taxon>
        <taxon>Sordariomycetes</taxon>
        <taxon>Sordariomycetidae</taxon>
        <taxon>Sordariales</taxon>
        <taxon>Lasiosphaeriaceae</taxon>
        <taxon>Lasiosphaeria</taxon>
    </lineage>
</organism>
<keyword evidence="3" id="KW-1185">Reference proteome</keyword>
<dbReference type="AlphaFoldDB" id="A0AAJ0HRW2"/>
<feature type="compositionally biased region" description="Basic and acidic residues" evidence="1">
    <location>
        <begin position="264"/>
        <end position="277"/>
    </location>
</feature>